<gene>
    <name evidence="3" type="ORF">M5X16_25480</name>
    <name evidence="4" type="ORF">PC41400_08185</name>
</gene>
<evidence type="ECO:0000313" key="4">
    <source>
        <dbReference type="EMBL" id="QAV17643.1"/>
    </source>
</evidence>
<accession>A0A410WTG2</accession>
<dbReference type="OrthoDB" id="2657425at2"/>
<evidence type="ECO:0000313" key="3">
    <source>
        <dbReference type="EMBL" id="MCY9599115.1"/>
    </source>
</evidence>
<proteinExistence type="predicted"/>
<protein>
    <submittedName>
        <fullName evidence="4">Uncharacterized protein</fullName>
    </submittedName>
</protein>
<dbReference type="KEGG" id="pchi:PC41400_08185"/>
<name>A0A410WTG2_9BACL</name>
<sequence length="66" mass="7904">MPNSIIQLFNSDQLLIVMFLMWVLISGMFMVLHLDGKKSKRTRDEVDPKREELPEHEHRKNERGRL</sequence>
<keyword evidence="2" id="KW-0812">Transmembrane</keyword>
<keyword evidence="2" id="KW-1133">Transmembrane helix</keyword>
<reference evidence="3 6" key="2">
    <citation type="submission" date="2022-05" db="EMBL/GenBank/DDBJ databases">
        <title>Genome Sequencing of Bee-Associated Microbes.</title>
        <authorList>
            <person name="Dunlap C."/>
        </authorList>
    </citation>
    <scope>NUCLEOTIDE SEQUENCE [LARGE SCALE GENOMIC DNA]</scope>
    <source>
        <strain evidence="3 6">NRRL B-23120</strain>
    </source>
</reference>
<dbReference type="AlphaFoldDB" id="A0A410WTG2"/>
<organism evidence="4 5">
    <name type="scientific">Paenibacillus chitinolyticus</name>
    <dbReference type="NCBI Taxonomy" id="79263"/>
    <lineage>
        <taxon>Bacteria</taxon>
        <taxon>Bacillati</taxon>
        <taxon>Bacillota</taxon>
        <taxon>Bacilli</taxon>
        <taxon>Bacillales</taxon>
        <taxon>Paenibacillaceae</taxon>
        <taxon>Paenibacillus</taxon>
    </lineage>
</organism>
<feature type="region of interest" description="Disordered" evidence="1">
    <location>
        <begin position="37"/>
        <end position="66"/>
    </location>
</feature>
<keyword evidence="6" id="KW-1185">Reference proteome</keyword>
<dbReference type="EMBL" id="JAMDMJ010000039">
    <property type="protein sequence ID" value="MCY9599115.1"/>
    <property type="molecule type" value="Genomic_DNA"/>
</dbReference>
<keyword evidence="2" id="KW-0472">Membrane</keyword>
<dbReference type="Proteomes" id="UP000288943">
    <property type="component" value="Chromosome"/>
</dbReference>
<reference evidence="4 5" key="1">
    <citation type="submission" date="2018-01" db="EMBL/GenBank/DDBJ databases">
        <title>The whole genome sequencing and assembly of Paenibacillus chitinolyticus KCCM 41400 strain.</title>
        <authorList>
            <person name="Kim J.-Y."/>
            <person name="Park M.-K."/>
            <person name="Lee Y.-J."/>
            <person name="Yi H."/>
            <person name="Bahn Y.-S."/>
            <person name="Kim J.F."/>
            <person name="Lee D.-W."/>
        </authorList>
    </citation>
    <scope>NUCLEOTIDE SEQUENCE [LARGE SCALE GENOMIC DNA]</scope>
    <source>
        <strain evidence="4 5">KCCM 41400</strain>
    </source>
</reference>
<evidence type="ECO:0000256" key="1">
    <source>
        <dbReference type="SAM" id="MobiDB-lite"/>
    </source>
</evidence>
<dbReference type="GeneID" id="95374789"/>
<dbReference type="Proteomes" id="UP001527202">
    <property type="component" value="Unassembled WGS sequence"/>
</dbReference>
<dbReference type="EMBL" id="CP026520">
    <property type="protein sequence ID" value="QAV17643.1"/>
    <property type="molecule type" value="Genomic_DNA"/>
</dbReference>
<evidence type="ECO:0000313" key="6">
    <source>
        <dbReference type="Proteomes" id="UP001527202"/>
    </source>
</evidence>
<evidence type="ECO:0000313" key="5">
    <source>
        <dbReference type="Proteomes" id="UP000288943"/>
    </source>
</evidence>
<dbReference type="RefSeq" id="WP_042229075.1">
    <property type="nucleotide sequence ID" value="NZ_CP026520.1"/>
</dbReference>
<evidence type="ECO:0000256" key="2">
    <source>
        <dbReference type="SAM" id="Phobius"/>
    </source>
</evidence>
<feature type="transmembrane region" description="Helical" evidence="2">
    <location>
        <begin position="14"/>
        <end position="34"/>
    </location>
</feature>